<dbReference type="InterPro" id="IPR054613">
    <property type="entry name" value="Peptidase_S78_dom"/>
</dbReference>
<dbReference type="GO" id="GO:0006508">
    <property type="term" value="P:proteolysis"/>
    <property type="evidence" value="ECO:0007669"/>
    <property type="project" value="UniProtKB-KW"/>
</dbReference>
<keyword evidence="7" id="KW-1185">Reference proteome</keyword>
<feature type="domain" description="Prohead serine protease" evidence="5">
    <location>
        <begin position="34"/>
        <end position="182"/>
    </location>
</feature>
<evidence type="ECO:0000256" key="1">
    <source>
        <dbReference type="ARBA" id="ARBA00022612"/>
    </source>
</evidence>
<feature type="region of interest" description="Disordered" evidence="4">
    <location>
        <begin position="1"/>
        <end position="20"/>
    </location>
</feature>
<dbReference type="HOGENOM" id="CLU_1330164_0_0_9"/>
<sequence>MSKEAEKKSPLSQQSKKRMLFDDDRSKFRAISEEVDGQNVRRLRGYPILFDTPGRPYRGSKWIEKVDKKALEGVDLSKLVLLWDHATSWVLGRAGKNMRTVVDEVGLFIEVTLGNTWLDDYVFDRVQNEIVDGMSFWFDNNAMIATDWENKIDVILKINDVYEVSIVVFPAYEETVIITEEQTPETPAPADDTALKLALMNLISQL</sequence>
<dbReference type="GO" id="GO:0008233">
    <property type="term" value="F:peptidase activity"/>
    <property type="evidence" value="ECO:0007669"/>
    <property type="project" value="UniProtKB-KW"/>
</dbReference>
<accession>J7IX14</accession>
<evidence type="ECO:0000256" key="2">
    <source>
        <dbReference type="ARBA" id="ARBA00022670"/>
    </source>
</evidence>
<protein>
    <submittedName>
        <fullName evidence="6">Phage prohead protease, HK97 family</fullName>
    </submittedName>
</protein>
<dbReference type="OrthoDB" id="64791at2"/>
<evidence type="ECO:0000256" key="3">
    <source>
        <dbReference type="ARBA" id="ARBA00022801"/>
    </source>
</evidence>
<evidence type="ECO:0000313" key="7">
    <source>
        <dbReference type="Proteomes" id="UP000005262"/>
    </source>
</evidence>
<organism evidence="6 7">
    <name type="scientific">Desulfosporosinus meridiei (strain ATCC BAA-275 / DSM 13257 / KCTC 12902 / NCIMB 13706 / S10)</name>
    <dbReference type="NCBI Taxonomy" id="768704"/>
    <lineage>
        <taxon>Bacteria</taxon>
        <taxon>Bacillati</taxon>
        <taxon>Bacillota</taxon>
        <taxon>Clostridia</taxon>
        <taxon>Eubacteriales</taxon>
        <taxon>Desulfitobacteriaceae</taxon>
        <taxon>Desulfosporosinus</taxon>
    </lineage>
</organism>
<evidence type="ECO:0000256" key="4">
    <source>
        <dbReference type="SAM" id="MobiDB-lite"/>
    </source>
</evidence>
<keyword evidence="1" id="KW-1188">Viral release from host cell</keyword>
<dbReference type="Proteomes" id="UP000005262">
    <property type="component" value="Chromosome"/>
</dbReference>
<name>J7IX14_DESMD</name>
<dbReference type="STRING" id="768704.Desmer_4464"/>
<reference evidence="7" key="2">
    <citation type="submission" date="2012-08" db="EMBL/GenBank/DDBJ databases">
        <title>Finished genome of Desulfosporosinus meridiei DSM 13257.</title>
        <authorList>
            <person name="Huntemann M."/>
            <person name="Wei C.-L."/>
            <person name="Han J."/>
            <person name="Detter J.C."/>
            <person name="Han C."/>
            <person name="Davenport K."/>
            <person name="Daligault H."/>
            <person name="Erkkila T."/>
            <person name="Gu W."/>
            <person name="Munk A.C.C."/>
            <person name="Teshima H."/>
            <person name="Xu Y."/>
            <person name="Chain P."/>
            <person name="Tapia R."/>
            <person name="Chen A."/>
            <person name="Krypides N."/>
            <person name="Mavromatis K."/>
            <person name="Markowitz V."/>
            <person name="Szeto E."/>
            <person name="Ivanova N."/>
            <person name="Mikhailova N."/>
            <person name="Ovchinnikova G."/>
            <person name="Pagani I."/>
            <person name="Pati A."/>
            <person name="Goodwin L."/>
            <person name="Peters L."/>
            <person name="Pitluck S."/>
            <person name="Woyke T."/>
            <person name="Pester M."/>
            <person name="Spring S."/>
            <person name="Ollivier B."/>
            <person name="Rattei T."/>
            <person name="Klenk H.-P."/>
            <person name="Wagner M."/>
            <person name="Loy A."/>
        </authorList>
    </citation>
    <scope>NUCLEOTIDE SEQUENCE [LARGE SCALE GENOMIC DNA]</scope>
    <source>
        <strain evidence="7">ATCC BAA-275 / DSM 13257 / NCIMB 13706 / S10</strain>
    </source>
</reference>
<keyword evidence="3" id="KW-0378">Hydrolase</keyword>
<dbReference type="InterPro" id="IPR006433">
    <property type="entry name" value="Prohead_protease"/>
</dbReference>
<evidence type="ECO:0000259" key="5">
    <source>
        <dbReference type="Pfam" id="PF04586"/>
    </source>
</evidence>
<dbReference type="Pfam" id="PF04586">
    <property type="entry name" value="Peptidase_S78"/>
    <property type="match status" value="1"/>
</dbReference>
<evidence type="ECO:0000313" key="6">
    <source>
        <dbReference type="EMBL" id="AFQ46270.1"/>
    </source>
</evidence>
<gene>
    <name evidence="6" type="ordered locus">Desmer_4464</name>
</gene>
<dbReference type="NCBIfam" id="TIGR01543">
    <property type="entry name" value="proheadase_HK97"/>
    <property type="match status" value="1"/>
</dbReference>
<dbReference type="AlphaFoldDB" id="J7IX14"/>
<dbReference type="KEGG" id="dmi:Desmer_4464"/>
<dbReference type="RefSeq" id="WP_014905176.1">
    <property type="nucleotide sequence ID" value="NC_018515.1"/>
</dbReference>
<dbReference type="eggNOG" id="COG3740">
    <property type="taxonomic scope" value="Bacteria"/>
</dbReference>
<dbReference type="EMBL" id="CP003629">
    <property type="protein sequence ID" value="AFQ46270.1"/>
    <property type="molecule type" value="Genomic_DNA"/>
</dbReference>
<reference evidence="6 7" key="1">
    <citation type="journal article" date="2012" name="J. Bacteriol.">
        <title>Complete genome sequences of Desulfosporosinus orientis DSM765T, Desulfosporosinus youngiae DSM17734T, Desulfosporosinus meridiei DSM13257T, and Desulfosporosinus acidiphilus DSM22704T.</title>
        <authorList>
            <person name="Pester M."/>
            <person name="Brambilla E."/>
            <person name="Alazard D."/>
            <person name="Rattei T."/>
            <person name="Weinmaier T."/>
            <person name="Han J."/>
            <person name="Lucas S."/>
            <person name="Lapidus A."/>
            <person name="Cheng J.F."/>
            <person name="Goodwin L."/>
            <person name="Pitluck S."/>
            <person name="Peters L."/>
            <person name="Ovchinnikova G."/>
            <person name="Teshima H."/>
            <person name="Detter J.C."/>
            <person name="Han C.S."/>
            <person name="Tapia R."/>
            <person name="Land M.L."/>
            <person name="Hauser L."/>
            <person name="Kyrpides N.C."/>
            <person name="Ivanova N.N."/>
            <person name="Pagani I."/>
            <person name="Huntmann M."/>
            <person name="Wei C.L."/>
            <person name="Davenport K.W."/>
            <person name="Daligault H."/>
            <person name="Chain P.S."/>
            <person name="Chen A."/>
            <person name="Mavromatis K."/>
            <person name="Markowitz V."/>
            <person name="Szeto E."/>
            <person name="Mikhailova N."/>
            <person name="Pati A."/>
            <person name="Wagner M."/>
            <person name="Woyke T."/>
            <person name="Ollivier B."/>
            <person name="Klenk H.P."/>
            <person name="Spring S."/>
            <person name="Loy A."/>
        </authorList>
    </citation>
    <scope>NUCLEOTIDE SEQUENCE [LARGE SCALE GENOMIC DNA]</scope>
    <source>
        <strain evidence="7">ATCC BAA-275 / DSM 13257 / NCIMB 13706 / S10</strain>
    </source>
</reference>
<proteinExistence type="predicted"/>
<keyword evidence="2 6" id="KW-0645">Protease</keyword>